<accession>X6LAX2</accession>
<protein>
    <submittedName>
        <fullName evidence="1">Uncharacterized protein</fullName>
    </submittedName>
</protein>
<dbReference type="GO" id="GO:0016593">
    <property type="term" value="C:Cdc73/Paf1 complex"/>
    <property type="evidence" value="ECO:0007669"/>
    <property type="project" value="InterPro"/>
</dbReference>
<keyword evidence="2" id="KW-1185">Reference proteome</keyword>
<dbReference type="Proteomes" id="UP000023152">
    <property type="component" value="Unassembled WGS sequence"/>
</dbReference>
<dbReference type="GO" id="GO:0032968">
    <property type="term" value="P:positive regulation of transcription elongation by RNA polymerase II"/>
    <property type="evidence" value="ECO:0007669"/>
    <property type="project" value="TreeGrafter"/>
</dbReference>
<evidence type="ECO:0000313" key="2">
    <source>
        <dbReference type="Proteomes" id="UP000023152"/>
    </source>
</evidence>
<dbReference type="EMBL" id="ASPP01046500">
    <property type="protein sequence ID" value="ETN98505.1"/>
    <property type="molecule type" value="Genomic_DNA"/>
</dbReference>
<organism evidence="1 2">
    <name type="scientific">Reticulomyxa filosa</name>
    <dbReference type="NCBI Taxonomy" id="46433"/>
    <lineage>
        <taxon>Eukaryota</taxon>
        <taxon>Sar</taxon>
        <taxon>Rhizaria</taxon>
        <taxon>Retaria</taxon>
        <taxon>Foraminifera</taxon>
        <taxon>Monothalamids</taxon>
        <taxon>Reticulomyxidae</taxon>
        <taxon>Reticulomyxa</taxon>
    </lineage>
</organism>
<dbReference type="AlphaFoldDB" id="X6LAX2"/>
<dbReference type="Pfam" id="PF04004">
    <property type="entry name" value="Leo1"/>
    <property type="match status" value="1"/>
</dbReference>
<dbReference type="GO" id="GO:0006368">
    <property type="term" value="P:transcription elongation by RNA polymerase II"/>
    <property type="evidence" value="ECO:0007669"/>
    <property type="project" value="InterPro"/>
</dbReference>
<dbReference type="InterPro" id="IPR007149">
    <property type="entry name" value="Leo1"/>
</dbReference>
<dbReference type="PANTHER" id="PTHR23146:SF0">
    <property type="entry name" value="RNA POLYMERASE-ASSOCIATED PROTEIN LEO1"/>
    <property type="match status" value="1"/>
</dbReference>
<gene>
    <name evidence="1" type="ORF">RFI_38986</name>
</gene>
<dbReference type="OrthoDB" id="20844at2759"/>
<reference evidence="1 2" key="1">
    <citation type="journal article" date="2013" name="Curr. Biol.">
        <title>The Genome of the Foraminiferan Reticulomyxa filosa.</title>
        <authorList>
            <person name="Glockner G."/>
            <person name="Hulsmann N."/>
            <person name="Schleicher M."/>
            <person name="Noegel A.A."/>
            <person name="Eichinger L."/>
            <person name="Gallinger C."/>
            <person name="Pawlowski J."/>
            <person name="Sierra R."/>
            <person name="Euteneuer U."/>
            <person name="Pillet L."/>
            <person name="Moustafa A."/>
            <person name="Platzer M."/>
            <person name="Groth M."/>
            <person name="Szafranski K."/>
            <person name="Schliwa M."/>
        </authorList>
    </citation>
    <scope>NUCLEOTIDE SEQUENCE [LARGE SCALE GENOMIC DNA]</scope>
</reference>
<dbReference type="PANTHER" id="PTHR23146">
    <property type="entry name" value="LEO1 PROTEIN"/>
    <property type="match status" value="1"/>
</dbReference>
<evidence type="ECO:0000313" key="1">
    <source>
        <dbReference type="EMBL" id="ETN98505.1"/>
    </source>
</evidence>
<dbReference type="GO" id="GO:1990269">
    <property type="term" value="F:RNA polymerase II C-terminal domain phosphoserine binding"/>
    <property type="evidence" value="ECO:0007669"/>
    <property type="project" value="TreeGrafter"/>
</dbReference>
<comment type="caution">
    <text evidence="1">The sequence shown here is derived from an EMBL/GenBank/DDBJ whole genome shotgun (WGS) entry which is preliminary data.</text>
</comment>
<name>X6LAX2_RETFI</name>
<sequence length="288" mass="33752">MYVKHLLRESVETSFLLRPSVESDPEAKKDETLKARIHLVKFPKSIGYDTEKFDPAKFVPSTDPIKKNFICWRIFTDKSTEEQFVTSSQWPKKKKRKKNKLSMNKKKSLGLFVCLFKESNTRLLKWSDGSLSLMIGKEIFDIEESALDSGRDYLYAKLHNAEGMNLYKCHGDVISRFNVRSRTENMITAMKERMSQQAKRIALHSVKESKSAQRANVCPLLISFVMKRRDERQILTYTNYRDKKVNTIHYLQKKKSSYKDKVNGYQGLPEYPKRSWNKGLKIVNRTMK</sequence>
<proteinExistence type="predicted"/>